<dbReference type="Proteomes" id="UP000821865">
    <property type="component" value="Chromosome 3"/>
</dbReference>
<gene>
    <name evidence="1" type="ORF">HPB49_003386</name>
</gene>
<evidence type="ECO:0000313" key="1">
    <source>
        <dbReference type="EMBL" id="KAH7958625.1"/>
    </source>
</evidence>
<comment type="caution">
    <text evidence="1">The sequence shown here is derived from an EMBL/GenBank/DDBJ whole genome shotgun (WGS) entry which is preliminary data.</text>
</comment>
<proteinExistence type="predicted"/>
<reference evidence="1" key="1">
    <citation type="submission" date="2020-05" db="EMBL/GenBank/DDBJ databases">
        <title>Large-scale comparative analyses of tick genomes elucidate their genetic diversity and vector capacities.</title>
        <authorList>
            <person name="Jia N."/>
            <person name="Wang J."/>
            <person name="Shi W."/>
            <person name="Du L."/>
            <person name="Sun Y."/>
            <person name="Zhan W."/>
            <person name="Jiang J."/>
            <person name="Wang Q."/>
            <person name="Zhang B."/>
            <person name="Ji P."/>
            <person name="Sakyi L.B."/>
            <person name="Cui X."/>
            <person name="Yuan T."/>
            <person name="Jiang B."/>
            <person name="Yang W."/>
            <person name="Lam T.T.-Y."/>
            <person name="Chang Q."/>
            <person name="Ding S."/>
            <person name="Wang X."/>
            <person name="Zhu J."/>
            <person name="Ruan X."/>
            <person name="Zhao L."/>
            <person name="Wei J."/>
            <person name="Que T."/>
            <person name="Du C."/>
            <person name="Cheng J."/>
            <person name="Dai P."/>
            <person name="Han X."/>
            <person name="Huang E."/>
            <person name="Gao Y."/>
            <person name="Liu J."/>
            <person name="Shao H."/>
            <person name="Ye R."/>
            <person name="Li L."/>
            <person name="Wei W."/>
            <person name="Wang X."/>
            <person name="Wang C."/>
            <person name="Yang T."/>
            <person name="Huo Q."/>
            <person name="Li W."/>
            <person name="Guo W."/>
            <person name="Chen H."/>
            <person name="Zhou L."/>
            <person name="Ni X."/>
            <person name="Tian J."/>
            <person name="Zhou Y."/>
            <person name="Sheng Y."/>
            <person name="Liu T."/>
            <person name="Pan Y."/>
            <person name="Xia L."/>
            <person name="Li J."/>
            <person name="Zhao F."/>
            <person name="Cao W."/>
        </authorList>
    </citation>
    <scope>NUCLEOTIDE SEQUENCE</scope>
    <source>
        <strain evidence="1">Dsil-2018</strain>
    </source>
</reference>
<accession>A0ACB8D2M2</accession>
<protein>
    <submittedName>
        <fullName evidence="1">Uncharacterized protein</fullName>
    </submittedName>
</protein>
<organism evidence="1 2">
    <name type="scientific">Dermacentor silvarum</name>
    <name type="common">Tick</name>
    <dbReference type="NCBI Taxonomy" id="543639"/>
    <lineage>
        <taxon>Eukaryota</taxon>
        <taxon>Metazoa</taxon>
        <taxon>Ecdysozoa</taxon>
        <taxon>Arthropoda</taxon>
        <taxon>Chelicerata</taxon>
        <taxon>Arachnida</taxon>
        <taxon>Acari</taxon>
        <taxon>Parasitiformes</taxon>
        <taxon>Ixodida</taxon>
        <taxon>Ixodoidea</taxon>
        <taxon>Ixodidae</taxon>
        <taxon>Rhipicephalinae</taxon>
        <taxon>Dermacentor</taxon>
    </lineage>
</organism>
<evidence type="ECO:0000313" key="2">
    <source>
        <dbReference type="Proteomes" id="UP000821865"/>
    </source>
</evidence>
<sequence length="94" mass="10278">MKGRSRWVFTKTLEVPVYKAPDIVAACAAMHNACMRMGDIAPEELVEDDIGADDVEDSPEPPSQDPEAAQRRDHVSAKLSCPGPSGDLEYHRVV</sequence>
<name>A0ACB8D2M2_DERSI</name>
<dbReference type="EMBL" id="CM023472">
    <property type="protein sequence ID" value="KAH7958625.1"/>
    <property type="molecule type" value="Genomic_DNA"/>
</dbReference>
<keyword evidence="2" id="KW-1185">Reference proteome</keyword>